<accession>A0ABV3T9R0</accession>
<protein>
    <submittedName>
        <fullName evidence="1">Class I SAM-dependent methyltransferase</fullName>
    </submittedName>
</protein>
<dbReference type="RefSeq" id="WP_367958125.1">
    <property type="nucleotide sequence ID" value="NZ_JBAKFK010000001.1"/>
</dbReference>
<sequence length="260" mass="28778">MIEVFAADWLSLREPADHAARPRALLDALHTVLPGTEPLEVIDLGAGSGSNLRYLGPRLDRRQHWRLIDHDAALLEAVTTPGDVPFDTLCMALQAFPPPTLPPPQLITASALLDLVTEAWLARLVDYCIAHDCVALLALSVDGRIQLDPPASNDDRVLAALQAHQNGPKDMGTALGTTAPARAAALFRERGYQVRLMASDWQLTPDEAELQRQLLVGWHAAVIRQNPGDRQRFDEWLHTRVELLDRSHIRVGHQDLLAWP</sequence>
<keyword evidence="1" id="KW-0808">Transferase</keyword>
<gene>
    <name evidence="1" type="ORF">V6X73_01300</name>
</gene>
<dbReference type="InterPro" id="IPR029063">
    <property type="entry name" value="SAM-dependent_MTases_sf"/>
</dbReference>
<reference evidence="1 2" key="1">
    <citation type="submission" date="2024-02" db="EMBL/GenBank/DDBJ databases">
        <title>New especies of Spiribacter isolated from saline water.</title>
        <authorList>
            <person name="Leon M.J."/>
            <person name="De La Haba R."/>
            <person name="Sanchez-Porro C."/>
            <person name="Ventosa A."/>
        </authorList>
    </citation>
    <scope>NUCLEOTIDE SEQUENCE [LARGE SCALE GENOMIC DNA]</scope>
    <source>
        <strain evidence="2">ag22IC6-390</strain>
    </source>
</reference>
<dbReference type="GO" id="GO:0008168">
    <property type="term" value="F:methyltransferase activity"/>
    <property type="evidence" value="ECO:0007669"/>
    <property type="project" value="UniProtKB-KW"/>
</dbReference>
<dbReference type="SUPFAM" id="SSF53335">
    <property type="entry name" value="S-adenosyl-L-methionine-dependent methyltransferases"/>
    <property type="match status" value="1"/>
</dbReference>
<evidence type="ECO:0000313" key="1">
    <source>
        <dbReference type="EMBL" id="MEX0468372.1"/>
    </source>
</evidence>
<keyword evidence="2" id="KW-1185">Reference proteome</keyword>
<dbReference type="GO" id="GO:0032259">
    <property type="term" value="P:methylation"/>
    <property type="evidence" value="ECO:0007669"/>
    <property type="project" value="UniProtKB-KW"/>
</dbReference>
<comment type="caution">
    <text evidence="1">The sequence shown here is derived from an EMBL/GenBank/DDBJ whole genome shotgun (WGS) entry which is preliminary data.</text>
</comment>
<name>A0ABV3T9R0_9GAMM</name>
<proteinExistence type="predicted"/>
<dbReference type="EMBL" id="JBAKFM010000001">
    <property type="protein sequence ID" value="MEX0468372.1"/>
    <property type="molecule type" value="Genomic_DNA"/>
</dbReference>
<organism evidence="1 2">
    <name type="scientific">Spiribacter pallidus</name>
    <dbReference type="NCBI Taxonomy" id="1987936"/>
    <lineage>
        <taxon>Bacteria</taxon>
        <taxon>Pseudomonadati</taxon>
        <taxon>Pseudomonadota</taxon>
        <taxon>Gammaproteobacteria</taxon>
        <taxon>Chromatiales</taxon>
        <taxon>Ectothiorhodospiraceae</taxon>
        <taxon>Spiribacter</taxon>
    </lineage>
</organism>
<evidence type="ECO:0000313" key="2">
    <source>
        <dbReference type="Proteomes" id="UP001556709"/>
    </source>
</evidence>
<dbReference type="Proteomes" id="UP001556709">
    <property type="component" value="Unassembled WGS sequence"/>
</dbReference>
<keyword evidence="1" id="KW-0489">Methyltransferase</keyword>